<evidence type="ECO:0000259" key="8">
    <source>
        <dbReference type="Pfam" id="PF00082"/>
    </source>
</evidence>
<dbReference type="InterPro" id="IPR036852">
    <property type="entry name" value="Peptidase_S8/S53_dom_sf"/>
</dbReference>
<dbReference type="GO" id="GO:0005975">
    <property type="term" value="P:carbohydrate metabolic process"/>
    <property type="evidence" value="ECO:0007669"/>
    <property type="project" value="UniProtKB-ARBA"/>
</dbReference>
<feature type="active site" description="Charge relay system" evidence="5 6">
    <location>
        <position position="213"/>
    </location>
</feature>
<dbReference type="InterPro" id="IPR046450">
    <property type="entry name" value="PA_dom_sf"/>
</dbReference>
<evidence type="ECO:0000256" key="6">
    <source>
        <dbReference type="PROSITE-ProRule" id="PRU01240"/>
    </source>
</evidence>
<dbReference type="PRINTS" id="PR00723">
    <property type="entry name" value="SUBTILISIN"/>
</dbReference>
<evidence type="ECO:0000256" key="2">
    <source>
        <dbReference type="ARBA" id="ARBA00022670"/>
    </source>
</evidence>
<feature type="domain" description="Peptidase S8/S53" evidence="8">
    <location>
        <begin position="204"/>
        <end position="637"/>
    </location>
</feature>
<dbReference type="PANTHER" id="PTHR43806">
    <property type="entry name" value="PEPTIDASE S8"/>
    <property type="match status" value="1"/>
</dbReference>
<name>A0A2Z5J6H2_STRAR</name>
<dbReference type="PROSITE" id="PS51892">
    <property type="entry name" value="SUBTILASE"/>
    <property type="match status" value="1"/>
</dbReference>
<evidence type="ECO:0000313" key="10">
    <source>
        <dbReference type="Proteomes" id="UP000252698"/>
    </source>
</evidence>
<dbReference type="Proteomes" id="UP000252698">
    <property type="component" value="Chromosome"/>
</dbReference>
<dbReference type="InterPro" id="IPR000209">
    <property type="entry name" value="Peptidase_S8/S53_dom"/>
</dbReference>
<feature type="active site" description="Charge relay system" evidence="5 6">
    <location>
        <position position="252"/>
    </location>
</feature>
<dbReference type="Gene3D" id="2.60.40.10">
    <property type="entry name" value="Immunoglobulins"/>
    <property type="match status" value="1"/>
</dbReference>
<dbReference type="CDD" id="cd15482">
    <property type="entry name" value="Sialidase_non-viral"/>
    <property type="match status" value="1"/>
</dbReference>
<dbReference type="GO" id="GO:0004252">
    <property type="term" value="F:serine-type endopeptidase activity"/>
    <property type="evidence" value="ECO:0007669"/>
    <property type="project" value="UniProtKB-UniRule"/>
</dbReference>
<sequence>MPAAVSCGVSGVMDGWWPNCASGSNGPRRSVVRQVPSPLGPLRMAMKSRRSRHAALAAVVLAGTLAATPGAANASTPDPSQRVLVELSGNPAVTAAPGGSLLSAEAAHGVGAARRALDARQETFLGSAKSAGLHPSATRKLGLLIDAVAMTVPASEVGRLSSLPGVTAVHPDTRVLTKTDVSVPLIGAPGVWQRKDPAGSRVTGKGTTVAILDSGVDYTHPDLGGGLGKGHKVVGGHDFVNGDEDPKDDNGHGTHVAGIIAGRAAEKGGVTGVAPGANLLAYKVMDADGSGYTSDIIAGVEAASDPANPHRADVINMSLGGPGDGTDPLGRAATAAVQAGVVVVAAAGNDGPGTGTVSSPATADGVVAVGASTSNLRLPSAYLAGKKPELIQTYRGILSANPPEHPVTAPLVDVGEGTAEDWKRVGDVRGKIVRAEMLIASDARYLTANAVEWAKEAEKRGAIAVLAGLPSNDGPVFVAGAPGEVRPPEVNPEPGVAQVPSSPARIDASGDSLRMDHLVVMGIDSTQYTELSARLAAGKVSVTLRGTDTTDRIASFSSRGPAQDFGSKPDLVAPGVEIRSTVPKALYGPGQYRMSGTSMAAPHVAGAAALLRQLHPGRTPAEIKAELIGTAKPLSGTGPTTQGSGRLDVAAAASAKVSASPASVSFGLADLSRRHVGGIAKVTLRNPGKRSVATSLRTDGPATVSPKRVTVPAGGTATVTVSLRVARPAADTEISGRLTATPDRGSAIGVPYLLAVRYLAVQAAPDPSDGHSTVHIAPPTRLAAPPVVTVTPPRGKAVDVTSTLDPASGYYRAEVTGKVAGAYRVSVRGTAGTGQRLTGAGAFEVTPVDSRGDRWEPVGPNSEAGSVALSPSRPKQAVLTQYQKAAPWLTTDSGASWRQLGRLPVADGTGPLVVDTKNPDRWWYAVNSVHDGSRRGAILRTDDNGRTWRTLDVPDTRVVALAADEQTRTLVAVTSDALLVSTDAGDHWTTYPTGVTGSITAVAVTGDTLYMTTYHGVWARSGIGSGNPGEARLLFAPSGGGVGGPAADSSVVAVYVPGRGVVGSRDGGETWTTLLSMTDGGLRLTMSGDDLYLSTLSGSGRLSRDHGRTWTTVAAPSRAALPMDYDRWADGSVTVSSEQDGLYRGAADGTGYRRIGVQGLTVNDLAVSDGHLLAATDSAVYRTALPVASPEWGQSGGEGRRGVTVPQLAVSAKDPKVIWKVRRTAFGSFTVERSGNGGATWEKRGSSAEVPTALLVHPADPNRVMVSFRSLLGQGLFATSDGGATWKNLYHERSFDTIAGDPANPLRLWLGNTAGLYRSDDGGVTVTKVADGPVTAIDLDGRRLVIGGESVRVSTDGGRTFRTADTGALAIHVSDLLRVEDTLYAATTRSGASGLLQGGRGVLRSTDHGLSWHNVSTGLQNTDTTKLAASPDGRTLYVGTVDGGVHRLDLRR</sequence>
<reference evidence="9 10" key="1">
    <citation type="journal article" date="2018" name="Front. Microbiol.">
        <title>Genome Sequencing of Streptomyces atratus SCSIOZH16 and Activation Production of Nocardamine via Metabolic Engineering.</title>
        <authorList>
            <person name="Li Y."/>
            <person name="Zhang C."/>
            <person name="Liu C."/>
            <person name="Ju J."/>
            <person name="Ma J."/>
        </authorList>
    </citation>
    <scope>NUCLEOTIDE SEQUENCE [LARGE SCALE GENOMIC DNA]</scope>
    <source>
        <strain evidence="9 10">SCSIO_ZH16</strain>
    </source>
</reference>
<protein>
    <recommendedName>
        <fullName evidence="8">Peptidase S8/S53 domain-containing protein</fullName>
    </recommendedName>
</protein>
<dbReference type="InterPro" id="IPR015500">
    <property type="entry name" value="Peptidase_S8_subtilisin-rel"/>
</dbReference>
<keyword evidence="3 6" id="KW-0378">Hydrolase</keyword>
<dbReference type="InterPro" id="IPR023827">
    <property type="entry name" value="Peptidase_S8_Asp-AS"/>
</dbReference>
<dbReference type="InterPro" id="IPR023828">
    <property type="entry name" value="Peptidase_S8_Ser-AS"/>
</dbReference>
<dbReference type="KEGG" id="sata:C5746_01825"/>
<evidence type="ECO:0000256" key="3">
    <source>
        <dbReference type="ARBA" id="ARBA00022801"/>
    </source>
</evidence>
<dbReference type="InterPro" id="IPR050131">
    <property type="entry name" value="Peptidase_S8_subtilisin-like"/>
</dbReference>
<comment type="similarity">
    <text evidence="1 6 7">Belongs to the peptidase S8 family.</text>
</comment>
<dbReference type="SUPFAM" id="SSF52743">
    <property type="entry name" value="Subtilisin-like"/>
    <property type="match status" value="1"/>
</dbReference>
<dbReference type="SUPFAM" id="SSF52025">
    <property type="entry name" value="PA domain"/>
    <property type="match status" value="1"/>
</dbReference>
<feature type="active site" description="Charge relay system" evidence="5 6">
    <location>
        <position position="598"/>
    </location>
</feature>
<dbReference type="InterPro" id="IPR013783">
    <property type="entry name" value="Ig-like_fold"/>
</dbReference>
<evidence type="ECO:0000313" key="9">
    <source>
        <dbReference type="EMBL" id="AXE75928.1"/>
    </source>
</evidence>
<accession>A0A2Z5J6H2</accession>
<keyword evidence="2 6" id="KW-0645">Protease</keyword>
<evidence type="ECO:0000256" key="7">
    <source>
        <dbReference type="RuleBase" id="RU003355"/>
    </source>
</evidence>
<evidence type="ECO:0000256" key="4">
    <source>
        <dbReference type="ARBA" id="ARBA00022825"/>
    </source>
</evidence>
<dbReference type="Gene3D" id="3.40.50.200">
    <property type="entry name" value="Peptidase S8/S53 domain"/>
    <property type="match status" value="2"/>
</dbReference>
<evidence type="ECO:0000256" key="1">
    <source>
        <dbReference type="ARBA" id="ARBA00011073"/>
    </source>
</evidence>
<dbReference type="InterPro" id="IPR015943">
    <property type="entry name" value="WD40/YVTN_repeat-like_dom_sf"/>
</dbReference>
<dbReference type="PROSITE" id="PS00137">
    <property type="entry name" value="SUBTILASE_HIS"/>
    <property type="match status" value="1"/>
</dbReference>
<dbReference type="PROSITE" id="PS00138">
    <property type="entry name" value="SUBTILASE_SER"/>
    <property type="match status" value="1"/>
</dbReference>
<dbReference type="SUPFAM" id="SSF110296">
    <property type="entry name" value="Oligoxyloglucan reducing end-specific cellobiohydrolase"/>
    <property type="match status" value="2"/>
</dbReference>
<proteinExistence type="inferred from homology"/>
<evidence type="ECO:0000256" key="5">
    <source>
        <dbReference type="PIRSR" id="PIRSR615500-1"/>
    </source>
</evidence>
<dbReference type="GO" id="GO:0006508">
    <property type="term" value="P:proteolysis"/>
    <property type="evidence" value="ECO:0007669"/>
    <property type="project" value="UniProtKB-KW"/>
</dbReference>
<dbReference type="PROSITE" id="PS00136">
    <property type="entry name" value="SUBTILASE_ASP"/>
    <property type="match status" value="1"/>
</dbReference>
<dbReference type="Gene3D" id="2.130.10.10">
    <property type="entry name" value="YVTN repeat-like/Quinoprotein amine dehydrogenase"/>
    <property type="match status" value="4"/>
</dbReference>
<dbReference type="PANTHER" id="PTHR43806:SF65">
    <property type="entry name" value="SERINE PROTEASE APRX"/>
    <property type="match status" value="1"/>
</dbReference>
<gene>
    <name evidence="9" type="ORF">C5746_01825</name>
</gene>
<dbReference type="Pfam" id="PF00082">
    <property type="entry name" value="Peptidase_S8"/>
    <property type="match status" value="1"/>
</dbReference>
<dbReference type="EMBL" id="CP027306">
    <property type="protein sequence ID" value="AXE75928.1"/>
    <property type="molecule type" value="Genomic_DNA"/>
</dbReference>
<dbReference type="InterPro" id="IPR022398">
    <property type="entry name" value="Peptidase_S8_His-AS"/>
</dbReference>
<organism evidence="9 10">
    <name type="scientific">Streptomyces atratus</name>
    <dbReference type="NCBI Taxonomy" id="1893"/>
    <lineage>
        <taxon>Bacteria</taxon>
        <taxon>Bacillati</taxon>
        <taxon>Actinomycetota</taxon>
        <taxon>Actinomycetes</taxon>
        <taxon>Kitasatosporales</taxon>
        <taxon>Streptomycetaceae</taxon>
        <taxon>Streptomyces</taxon>
    </lineage>
</organism>
<keyword evidence="4 6" id="KW-0720">Serine protease</keyword>